<comment type="subcellular location">
    <subcellularLocation>
        <location evidence="1">Cell membrane</location>
        <topology evidence="1">Multi-pass membrane protein</topology>
    </subcellularLocation>
</comment>
<dbReference type="Pfam" id="PF07690">
    <property type="entry name" value="MFS_1"/>
    <property type="match status" value="1"/>
</dbReference>
<reference evidence="9" key="2">
    <citation type="submission" date="2020-09" db="EMBL/GenBank/DDBJ databases">
        <authorList>
            <person name="Sun Q."/>
            <person name="Zhou Y."/>
        </authorList>
    </citation>
    <scope>NUCLEOTIDE SEQUENCE</scope>
    <source>
        <strain evidence="9">CGMCC 1.12987</strain>
    </source>
</reference>
<evidence type="ECO:0000256" key="5">
    <source>
        <dbReference type="ARBA" id="ARBA00022989"/>
    </source>
</evidence>
<feature type="transmembrane region" description="Helical" evidence="7">
    <location>
        <begin position="286"/>
        <end position="303"/>
    </location>
</feature>
<dbReference type="PANTHER" id="PTHR43124:SF3">
    <property type="entry name" value="CHLORAMPHENICOL EFFLUX PUMP RV0191"/>
    <property type="match status" value="1"/>
</dbReference>
<dbReference type="GO" id="GO:0005886">
    <property type="term" value="C:plasma membrane"/>
    <property type="evidence" value="ECO:0007669"/>
    <property type="project" value="UniProtKB-SubCell"/>
</dbReference>
<dbReference type="PANTHER" id="PTHR43124">
    <property type="entry name" value="PURINE EFFLUX PUMP PBUE"/>
    <property type="match status" value="1"/>
</dbReference>
<dbReference type="PROSITE" id="PS50850">
    <property type="entry name" value="MFS"/>
    <property type="match status" value="1"/>
</dbReference>
<feature type="transmembrane region" description="Helical" evidence="7">
    <location>
        <begin position="21"/>
        <end position="41"/>
    </location>
</feature>
<organism evidence="9 10">
    <name type="scientific">Paenibacillus abyssi</name>
    <dbReference type="NCBI Taxonomy" id="1340531"/>
    <lineage>
        <taxon>Bacteria</taxon>
        <taxon>Bacillati</taxon>
        <taxon>Bacillota</taxon>
        <taxon>Bacilli</taxon>
        <taxon>Bacillales</taxon>
        <taxon>Paenibacillaceae</taxon>
        <taxon>Paenibacillus</taxon>
    </lineage>
</organism>
<keyword evidence="5 7" id="KW-1133">Transmembrane helix</keyword>
<dbReference type="SUPFAM" id="SSF103473">
    <property type="entry name" value="MFS general substrate transporter"/>
    <property type="match status" value="1"/>
</dbReference>
<keyword evidence="3" id="KW-1003">Cell membrane</keyword>
<feature type="transmembrane region" description="Helical" evidence="7">
    <location>
        <begin position="255"/>
        <end position="274"/>
    </location>
</feature>
<dbReference type="InterPro" id="IPR050189">
    <property type="entry name" value="MFS_Efflux_Transporters"/>
</dbReference>
<feature type="transmembrane region" description="Helical" evidence="7">
    <location>
        <begin position="345"/>
        <end position="363"/>
    </location>
</feature>
<evidence type="ECO:0000313" key="9">
    <source>
        <dbReference type="EMBL" id="GGG11703.1"/>
    </source>
</evidence>
<name>A0A917FXK7_9BACL</name>
<feature type="transmembrane region" description="Helical" evidence="7">
    <location>
        <begin position="218"/>
        <end position="243"/>
    </location>
</feature>
<feature type="transmembrane region" description="Helical" evidence="7">
    <location>
        <begin position="148"/>
        <end position="166"/>
    </location>
</feature>
<feature type="transmembrane region" description="Helical" evidence="7">
    <location>
        <begin position="375"/>
        <end position="393"/>
    </location>
</feature>
<reference evidence="9" key="1">
    <citation type="journal article" date="2014" name="Int. J. Syst. Evol. Microbiol.">
        <title>Complete genome sequence of Corynebacterium casei LMG S-19264T (=DSM 44701T), isolated from a smear-ripened cheese.</title>
        <authorList>
            <consortium name="US DOE Joint Genome Institute (JGI-PGF)"/>
            <person name="Walter F."/>
            <person name="Albersmeier A."/>
            <person name="Kalinowski J."/>
            <person name="Ruckert C."/>
        </authorList>
    </citation>
    <scope>NUCLEOTIDE SEQUENCE</scope>
    <source>
        <strain evidence="9">CGMCC 1.12987</strain>
    </source>
</reference>
<evidence type="ECO:0000256" key="7">
    <source>
        <dbReference type="SAM" id="Phobius"/>
    </source>
</evidence>
<feature type="transmembrane region" description="Helical" evidence="7">
    <location>
        <begin position="172"/>
        <end position="193"/>
    </location>
</feature>
<keyword evidence="6 7" id="KW-0472">Membrane</keyword>
<dbReference type="GO" id="GO:0022857">
    <property type="term" value="F:transmembrane transporter activity"/>
    <property type="evidence" value="ECO:0007669"/>
    <property type="project" value="InterPro"/>
</dbReference>
<comment type="caution">
    <text evidence="9">The sequence shown here is derived from an EMBL/GenBank/DDBJ whole genome shotgun (WGS) entry which is preliminary data.</text>
</comment>
<dbReference type="AlphaFoldDB" id="A0A917FXK7"/>
<keyword evidence="4 7" id="KW-0812">Transmembrane</keyword>
<dbReference type="InterPro" id="IPR011701">
    <property type="entry name" value="MFS"/>
</dbReference>
<feature type="transmembrane region" description="Helical" evidence="7">
    <location>
        <begin position="116"/>
        <end position="136"/>
    </location>
</feature>
<proteinExistence type="predicted"/>
<evidence type="ECO:0000313" key="10">
    <source>
        <dbReference type="Proteomes" id="UP000644756"/>
    </source>
</evidence>
<sequence>MQQKTAILKDQPPIETTVLDHAVFIIVTILYWSALFVYVPILTPYLEFRGLSLQLIGLVLGSYGLTQLIVRFPLGIASDKLHRRKPFIMLGLLTAVISCLFYIIPGSWLWPLTGRILSGVSASTWVAFTVLYASYFSASSATRAMGTISFMTVSGQLIGMTLSGWLAEAFSWNAAFLAGICIGLTGLALTFLIKEPSEGIQRTPMSLSALVEVVRSPILIRVSILSIFAHSILFITMFGFTPLQATSLGASKLELSYVVIAFMIPHALTSLFSGKWFAPRLGEWRLARIGFLLGGIFTASIAFSPTLGWLMLTQALNGFALGLIFPLLLGMAIKDFEPSKRATAMGFYQAIYSVGMFMGPFLAGWLNEVWGLQSGFYYGASVAFAAVLLITLWKKPQESVLGNS</sequence>
<evidence type="ECO:0000256" key="4">
    <source>
        <dbReference type="ARBA" id="ARBA00022692"/>
    </source>
</evidence>
<dbReference type="InterPro" id="IPR020846">
    <property type="entry name" value="MFS_dom"/>
</dbReference>
<feature type="transmembrane region" description="Helical" evidence="7">
    <location>
        <begin position="86"/>
        <end position="104"/>
    </location>
</feature>
<dbReference type="EMBL" id="BMGR01000010">
    <property type="protein sequence ID" value="GGG11703.1"/>
    <property type="molecule type" value="Genomic_DNA"/>
</dbReference>
<dbReference type="CDD" id="cd17490">
    <property type="entry name" value="MFS_YxlH_like"/>
    <property type="match status" value="1"/>
</dbReference>
<keyword evidence="2" id="KW-0813">Transport</keyword>
<dbReference type="InterPro" id="IPR036259">
    <property type="entry name" value="MFS_trans_sf"/>
</dbReference>
<dbReference type="RefSeq" id="WP_188531956.1">
    <property type="nucleotide sequence ID" value="NZ_BMGR01000010.1"/>
</dbReference>
<feature type="transmembrane region" description="Helical" evidence="7">
    <location>
        <begin position="309"/>
        <end position="333"/>
    </location>
</feature>
<dbReference type="Proteomes" id="UP000644756">
    <property type="component" value="Unassembled WGS sequence"/>
</dbReference>
<feature type="transmembrane region" description="Helical" evidence="7">
    <location>
        <begin position="53"/>
        <end position="74"/>
    </location>
</feature>
<gene>
    <name evidence="9" type="primary">yxlH</name>
    <name evidence="9" type="ORF">GCM10010916_30700</name>
</gene>
<protein>
    <submittedName>
        <fullName evidence="9">MFS-type transporter YxlH</fullName>
    </submittedName>
</protein>
<feature type="domain" description="Major facilitator superfamily (MFS) profile" evidence="8">
    <location>
        <begin position="19"/>
        <end position="398"/>
    </location>
</feature>
<evidence type="ECO:0000259" key="8">
    <source>
        <dbReference type="PROSITE" id="PS50850"/>
    </source>
</evidence>
<evidence type="ECO:0000256" key="3">
    <source>
        <dbReference type="ARBA" id="ARBA00022475"/>
    </source>
</evidence>
<dbReference type="Gene3D" id="1.20.1250.20">
    <property type="entry name" value="MFS general substrate transporter like domains"/>
    <property type="match status" value="1"/>
</dbReference>
<evidence type="ECO:0000256" key="1">
    <source>
        <dbReference type="ARBA" id="ARBA00004651"/>
    </source>
</evidence>
<evidence type="ECO:0000256" key="6">
    <source>
        <dbReference type="ARBA" id="ARBA00023136"/>
    </source>
</evidence>
<evidence type="ECO:0000256" key="2">
    <source>
        <dbReference type="ARBA" id="ARBA00022448"/>
    </source>
</evidence>
<keyword evidence="10" id="KW-1185">Reference proteome</keyword>
<accession>A0A917FXK7</accession>